<evidence type="ECO:0000313" key="3">
    <source>
        <dbReference type="Proteomes" id="UP000728032"/>
    </source>
</evidence>
<protein>
    <submittedName>
        <fullName evidence="2">Uncharacterized protein</fullName>
    </submittedName>
</protein>
<dbReference type="EMBL" id="CAJPVJ010014621">
    <property type="protein sequence ID" value="CAG2175456.1"/>
    <property type="molecule type" value="Genomic_DNA"/>
</dbReference>
<proteinExistence type="predicted"/>
<sequence>MSEPTVNSDLLLCENQFYTKTNEVKSLLITKKAQKEAITASKDGLKTQRIASSVLSRAKEFLDKTKDTPIETQTFNSDLLLCENQFYTKTNEVKSLLITKKAQKEAITASKDGLKTQRIASSVLSRAKEFLDKTKDTPIETQTFNSDLLLCENQFYTKTNEVKSLLITKKAQKEAITASKDGLKTQRIASSVLSRAKEFLDKTKDTPIETQTCDLVDDKDTDECPTDGKSVVELDFVLFANKDHSDSEEEETSDSSESSDEDSEEDSNDSVKQSDNESKCVDK</sequence>
<organism evidence="2">
    <name type="scientific">Oppiella nova</name>
    <dbReference type="NCBI Taxonomy" id="334625"/>
    <lineage>
        <taxon>Eukaryota</taxon>
        <taxon>Metazoa</taxon>
        <taxon>Ecdysozoa</taxon>
        <taxon>Arthropoda</taxon>
        <taxon>Chelicerata</taxon>
        <taxon>Arachnida</taxon>
        <taxon>Acari</taxon>
        <taxon>Acariformes</taxon>
        <taxon>Sarcoptiformes</taxon>
        <taxon>Oribatida</taxon>
        <taxon>Brachypylina</taxon>
        <taxon>Oppioidea</taxon>
        <taxon>Oppiidae</taxon>
        <taxon>Oppiella</taxon>
    </lineage>
</organism>
<dbReference type="EMBL" id="OC929446">
    <property type="protein sequence ID" value="CAD7658270.1"/>
    <property type="molecule type" value="Genomic_DNA"/>
</dbReference>
<dbReference type="AlphaFoldDB" id="A0A7R9QTZ8"/>
<dbReference type="Proteomes" id="UP000728032">
    <property type="component" value="Unassembled WGS sequence"/>
</dbReference>
<dbReference type="OrthoDB" id="6534682at2759"/>
<evidence type="ECO:0000256" key="1">
    <source>
        <dbReference type="SAM" id="MobiDB-lite"/>
    </source>
</evidence>
<evidence type="ECO:0000313" key="2">
    <source>
        <dbReference type="EMBL" id="CAD7658270.1"/>
    </source>
</evidence>
<feature type="compositionally biased region" description="Acidic residues" evidence="1">
    <location>
        <begin position="246"/>
        <end position="268"/>
    </location>
</feature>
<name>A0A7R9QTZ8_9ACAR</name>
<gene>
    <name evidence="2" type="ORF">ONB1V03_LOCUS14893</name>
</gene>
<reference evidence="2" key="1">
    <citation type="submission" date="2020-11" db="EMBL/GenBank/DDBJ databases">
        <authorList>
            <person name="Tran Van P."/>
        </authorList>
    </citation>
    <scope>NUCLEOTIDE SEQUENCE</scope>
</reference>
<feature type="region of interest" description="Disordered" evidence="1">
    <location>
        <begin position="241"/>
        <end position="283"/>
    </location>
</feature>
<accession>A0A7R9QTZ8</accession>
<keyword evidence="3" id="KW-1185">Reference proteome</keyword>
<feature type="compositionally biased region" description="Basic and acidic residues" evidence="1">
    <location>
        <begin position="272"/>
        <end position="283"/>
    </location>
</feature>